<evidence type="ECO:0000313" key="3">
    <source>
        <dbReference type="Proteomes" id="UP000199371"/>
    </source>
</evidence>
<dbReference type="PANTHER" id="PTHR39594">
    <property type="entry name" value="PROTEIN YCHQ"/>
    <property type="match status" value="1"/>
</dbReference>
<organism evidence="2 3">
    <name type="scientific">Rheinheimera pacifica</name>
    <dbReference type="NCBI Taxonomy" id="173990"/>
    <lineage>
        <taxon>Bacteria</taxon>
        <taxon>Pseudomonadati</taxon>
        <taxon>Pseudomonadota</taxon>
        <taxon>Gammaproteobacteria</taxon>
        <taxon>Chromatiales</taxon>
        <taxon>Chromatiaceae</taxon>
        <taxon>Rheinheimera</taxon>
    </lineage>
</organism>
<sequence>MYMAYKHFHLLMVVLSVSFLLVRYAMSLKPAAMLQTKFFKIAPHVIDTLLLVSAVLLMMTLQQYPFVHAWLTEKLLAVLAYIALGVMAFKGRTAAIRWICFLGALGWLGLVLRVAMTKQPVFLTAF</sequence>
<dbReference type="AlphaFoldDB" id="A0A1H6MY03"/>
<keyword evidence="1" id="KW-0812">Transmembrane</keyword>
<dbReference type="OrthoDB" id="5588650at2"/>
<feature type="transmembrane region" description="Helical" evidence="1">
    <location>
        <begin position="41"/>
        <end position="59"/>
    </location>
</feature>
<dbReference type="PIRSF" id="PIRSF005610">
    <property type="entry name" value="SirB"/>
    <property type="match status" value="1"/>
</dbReference>
<dbReference type="PANTHER" id="PTHR39594:SF1">
    <property type="entry name" value="PROTEIN YCHQ"/>
    <property type="match status" value="1"/>
</dbReference>
<dbReference type="Proteomes" id="UP000199371">
    <property type="component" value="Unassembled WGS sequence"/>
</dbReference>
<gene>
    <name evidence="2" type="ORF">SAMN05660691_03332</name>
</gene>
<dbReference type="Pfam" id="PF04247">
    <property type="entry name" value="SirB"/>
    <property type="match status" value="1"/>
</dbReference>
<protein>
    <submittedName>
        <fullName evidence="2">Uncharacterized membrane protein SirB2</fullName>
    </submittedName>
</protein>
<name>A0A1H6MY03_9GAMM</name>
<reference evidence="3" key="1">
    <citation type="submission" date="2016-10" db="EMBL/GenBank/DDBJ databases">
        <authorList>
            <person name="Varghese N."/>
            <person name="Submissions S."/>
        </authorList>
    </citation>
    <scope>NUCLEOTIDE SEQUENCE [LARGE SCALE GENOMIC DNA]</scope>
    <source>
        <strain evidence="3">DSM 17616</strain>
    </source>
</reference>
<proteinExistence type="predicted"/>
<dbReference type="GO" id="GO:0005886">
    <property type="term" value="C:plasma membrane"/>
    <property type="evidence" value="ECO:0007669"/>
    <property type="project" value="TreeGrafter"/>
</dbReference>
<accession>A0A1H6MY03</accession>
<dbReference type="STRING" id="173990.SAMN05660691_03332"/>
<feature type="transmembrane region" description="Helical" evidence="1">
    <location>
        <begin position="71"/>
        <end position="89"/>
    </location>
</feature>
<evidence type="ECO:0000313" key="2">
    <source>
        <dbReference type="EMBL" id="SEI07007.1"/>
    </source>
</evidence>
<keyword evidence="1" id="KW-0472">Membrane</keyword>
<keyword evidence="1" id="KW-1133">Transmembrane helix</keyword>
<evidence type="ECO:0000256" key="1">
    <source>
        <dbReference type="SAM" id="Phobius"/>
    </source>
</evidence>
<feature type="transmembrane region" description="Helical" evidence="1">
    <location>
        <begin position="95"/>
        <end position="116"/>
    </location>
</feature>
<keyword evidence="3" id="KW-1185">Reference proteome</keyword>
<dbReference type="RefSeq" id="WP_092795725.1">
    <property type="nucleotide sequence ID" value="NZ_DASWWU010000001.1"/>
</dbReference>
<dbReference type="EMBL" id="FNXF01000015">
    <property type="protein sequence ID" value="SEI07007.1"/>
    <property type="molecule type" value="Genomic_DNA"/>
</dbReference>
<dbReference type="InterPro" id="IPR007360">
    <property type="entry name" value="SirB"/>
</dbReference>